<dbReference type="AlphaFoldDB" id="A0A8X6TJZ9"/>
<dbReference type="EMBL" id="BMAW01106771">
    <property type="protein sequence ID" value="GFT26040.1"/>
    <property type="molecule type" value="Genomic_DNA"/>
</dbReference>
<sequence length="432" mass="51107">MHEYEFRYVVQKTTPFHLQDLFSGCTVDIQTVWYVKPHFRYKNNQIETKHIVSTEAVFYDGLWFKWVHSLETPHAQWSLSTHSKFVDAVGNFQCPFRTEKRHVWRLDDHAQVYTFAHSDGTYRLVFEWEYGVFPKPVKDLPTEQLMEDLGEYWNVYEHFRPFSSPPYRINEALSRKPVTCVSQFEGLEGVIAHKLDGTFGLIYSFDDHIKEKWEGGVHKIHKGITLGDGIIFAAEKMSNGTVVLLDVYQVRGFPTAQWNREIILMNFLKQLCLPKEYQTQTYCRRVEDLPFTRFETDGYIIHNTNTDQIFKVKHTHSLDVVYMDGYFWLPGKEKMGLHRRFRALEKGLENGHVYEVSVRNGGVLRKRNDRFTGNTWQQIENILEKQPWQGPPIHEVIKVTRKTRKVNEPKYKPQGKRKNRNETHVFGKRKKV</sequence>
<protein>
    <submittedName>
        <fullName evidence="2">Uncharacterized protein</fullName>
    </submittedName>
</protein>
<accession>A0A8X6TJZ9</accession>
<evidence type="ECO:0000313" key="3">
    <source>
        <dbReference type="Proteomes" id="UP000887013"/>
    </source>
</evidence>
<dbReference type="OrthoDB" id="6410692at2759"/>
<gene>
    <name evidence="2" type="primary">AVEN_261781_1</name>
    <name evidence="2" type="ORF">NPIL_17081</name>
</gene>
<dbReference type="Proteomes" id="UP000887013">
    <property type="component" value="Unassembled WGS sequence"/>
</dbReference>
<comment type="caution">
    <text evidence="2">The sequence shown here is derived from an EMBL/GenBank/DDBJ whole genome shotgun (WGS) entry which is preliminary data.</text>
</comment>
<evidence type="ECO:0000256" key="1">
    <source>
        <dbReference type="SAM" id="MobiDB-lite"/>
    </source>
</evidence>
<proteinExistence type="predicted"/>
<keyword evidence="3" id="KW-1185">Reference proteome</keyword>
<feature type="region of interest" description="Disordered" evidence="1">
    <location>
        <begin position="403"/>
        <end position="432"/>
    </location>
</feature>
<reference evidence="2" key="1">
    <citation type="submission" date="2020-08" db="EMBL/GenBank/DDBJ databases">
        <title>Multicomponent nature underlies the extraordinary mechanical properties of spider dragline silk.</title>
        <authorList>
            <person name="Kono N."/>
            <person name="Nakamura H."/>
            <person name="Mori M."/>
            <person name="Yoshida Y."/>
            <person name="Ohtoshi R."/>
            <person name="Malay A.D."/>
            <person name="Moran D.A.P."/>
            <person name="Tomita M."/>
            <person name="Numata K."/>
            <person name="Arakawa K."/>
        </authorList>
    </citation>
    <scope>NUCLEOTIDE SEQUENCE</scope>
</reference>
<evidence type="ECO:0000313" key="2">
    <source>
        <dbReference type="EMBL" id="GFT26040.1"/>
    </source>
</evidence>
<organism evidence="2 3">
    <name type="scientific">Nephila pilipes</name>
    <name type="common">Giant wood spider</name>
    <name type="synonym">Nephila maculata</name>
    <dbReference type="NCBI Taxonomy" id="299642"/>
    <lineage>
        <taxon>Eukaryota</taxon>
        <taxon>Metazoa</taxon>
        <taxon>Ecdysozoa</taxon>
        <taxon>Arthropoda</taxon>
        <taxon>Chelicerata</taxon>
        <taxon>Arachnida</taxon>
        <taxon>Araneae</taxon>
        <taxon>Araneomorphae</taxon>
        <taxon>Entelegynae</taxon>
        <taxon>Araneoidea</taxon>
        <taxon>Nephilidae</taxon>
        <taxon>Nephila</taxon>
    </lineage>
</organism>
<name>A0A8X6TJZ9_NEPPI</name>